<reference evidence="2" key="1">
    <citation type="journal article" date="2021" name="Proc. Natl. Acad. Sci. U.S.A.">
        <title>A Catalog of Tens of Thousands of Viruses from Human Metagenomes Reveals Hidden Associations with Chronic Diseases.</title>
        <authorList>
            <person name="Tisza M.J."/>
            <person name="Buck C.B."/>
        </authorList>
    </citation>
    <scope>NUCLEOTIDE SEQUENCE</scope>
    <source>
        <strain evidence="2">Ctpbe1</strain>
    </source>
</reference>
<dbReference type="SUPFAM" id="SSF53335">
    <property type="entry name" value="S-adenosyl-L-methionine-dependent methyltransferases"/>
    <property type="match status" value="1"/>
</dbReference>
<sequence length="466" mass="53081">MLELDYPIKDLVGADYNPREIDEESLKTLRQSIKTLGIVKPIIVSGNLIVAGHQRTKALLAAGIDKAPVYLLPENINQTDEIRFNQLHNGTDFDSGDERAWVGRSENLGFEMVPPIKLRGNMRAKMANVRNEICKLIIKYGNWGACVATQAGKVIHAGQYVLACKAMGIPARVSRIPNNMAQQAAEFLNKKYGKFSYDHLAKTTFIQTFAQKFRLRHDEQEEKPFNASPTYEKSLIPNYKKGERIFDFGCGQADYVKKLRKKGYDIHGVELFYRKGNFIDSTMVHKMIDNLCEQLETKGLFDIVICDYVLNSVDSMTAENDVLTVVNAMCRMGGKIYFSGRAREKIDMQDRTTYAGEAKSHRYIEFLDDNGFSALFRKGHWFYQKFHRKSEALALGRRFINTTEAKLERHNPGVWCMSGIKNVVISPKMVEESITREFEMLHPDGKPIGRSSDVIRAYRFALAKDN</sequence>
<dbReference type="Gene3D" id="3.40.50.150">
    <property type="entry name" value="Vaccinia Virus protein VP39"/>
    <property type="match status" value="1"/>
</dbReference>
<dbReference type="Pfam" id="PF13489">
    <property type="entry name" value="Methyltransf_23"/>
    <property type="match status" value="1"/>
</dbReference>
<dbReference type="SMART" id="SM00470">
    <property type="entry name" value="ParB"/>
    <property type="match status" value="1"/>
</dbReference>
<organism evidence="2">
    <name type="scientific">Siphoviridae sp. ctpbe1</name>
    <dbReference type="NCBI Taxonomy" id="2826466"/>
    <lineage>
        <taxon>Viruses</taxon>
        <taxon>Duplodnaviria</taxon>
        <taxon>Heunggongvirae</taxon>
        <taxon>Uroviricota</taxon>
        <taxon>Caudoviricetes</taxon>
    </lineage>
</organism>
<dbReference type="SUPFAM" id="SSF110849">
    <property type="entry name" value="ParB/Sulfiredoxin"/>
    <property type="match status" value="1"/>
</dbReference>
<evidence type="ECO:0000313" key="2">
    <source>
        <dbReference type="EMBL" id="DAD96379.1"/>
    </source>
</evidence>
<feature type="domain" description="ParB-like N-terminal" evidence="1">
    <location>
        <begin position="4"/>
        <end position="90"/>
    </location>
</feature>
<dbReference type="InterPro" id="IPR029063">
    <property type="entry name" value="SAM-dependent_MTases_sf"/>
</dbReference>
<dbReference type="Gene3D" id="3.90.1530.10">
    <property type="entry name" value="Conserved hypothetical protein from pyrococcus furiosus pfu- 392566-001, ParB domain"/>
    <property type="match status" value="1"/>
</dbReference>
<accession>A0A8S5NQQ1</accession>
<dbReference type="InterPro" id="IPR036086">
    <property type="entry name" value="ParB/Sulfiredoxin_sf"/>
</dbReference>
<proteinExistence type="predicted"/>
<dbReference type="EMBL" id="BK015216">
    <property type="protein sequence ID" value="DAD96379.1"/>
    <property type="molecule type" value="Genomic_DNA"/>
</dbReference>
<protein>
    <submittedName>
        <fullName evidence="2">ParB protein</fullName>
    </submittedName>
</protein>
<dbReference type="Pfam" id="PF02195">
    <property type="entry name" value="ParB_N"/>
    <property type="match status" value="1"/>
</dbReference>
<dbReference type="InterPro" id="IPR003115">
    <property type="entry name" value="ParB_N"/>
</dbReference>
<name>A0A8S5NQQ1_9CAUD</name>
<evidence type="ECO:0000259" key="1">
    <source>
        <dbReference type="SMART" id="SM00470"/>
    </source>
</evidence>